<evidence type="ECO:0000313" key="4">
    <source>
        <dbReference type="Proteomes" id="UP000321947"/>
    </source>
</evidence>
<keyword evidence="2" id="KW-0472">Membrane</keyword>
<keyword evidence="2" id="KW-0812">Transmembrane</keyword>
<reference evidence="3 4" key="1">
    <citation type="submission" date="2019-08" db="EMBL/GenBank/DDBJ databases">
        <title>Draft genome sequences of two oriental melons (Cucumis melo L. var makuwa).</title>
        <authorList>
            <person name="Kwon S.-Y."/>
        </authorList>
    </citation>
    <scope>NUCLEOTIDE SEQUENCE [LARGE SCALE GENOMIC DNA]</scope>
    <source>
        <strain evidence="4">cv. Chang Bougi</strain>
        <tissue evidence="3">Leaf</tissue>
    </source>
</reference>
<name>A0A5D3CFP8_CUCMM</name>
<comment type="caution">
    <text evidence="3">The sequence shown here is derived from an EMBL/GenBank/DDBJ whole genome shotgun (WGS) entry which is preliminary data.</text>
</comment>
<dbReference type="Proteomes" id="UP000321947">
    <property type="component" value="Unassembled WGS sequence"/>
</dbReference>
<evidence type="ECO:0000313" key="3">
    <source>
        <dbReference type="EMBL" id="TYK10817.1"/>
    </source>
</evidence>
<feature type="compositionally biased region" description="Basic and acidic residues" evidence="1">
    <location>
        <begin position="180"/>
        <end position="190"/>
    </location>
</feature>
<accession>A0A5D3CFP8</accession>
<feature type="transmembrane region" description="Helical" evidence="2">
    <location>
        <begin position="30"/>
        <end position="47"/>
    </location>
</feature>
<gene>
    <name evidence="3" type="ORF">E5676_scaffold332G001330</name>
</gene>
<feature type="compositionally biased region" description="Polar residues" evidence="1">
    <location>
        <begin position="194"/>
        <end position="205"/>
    </location>
</feature>
<dbReference type="AlphaFoldDB" id="A0A5D3CFP8"/>
<proteinExistence type="predicted"/>
<organism evidence="3 4">
    <name type="scientific">Cucumis melo var. makuwa</name>
    <name type="common">Oriental melon</name>
    <dbReference type="NCBI Taxonomy" id="1194695"/>
    <lineage>
        <taxon>Eukaryota</taxon>
        <taxon>Viridiplantae</taxon>
        <taxon>Streptophyta</taxon>
        <taxon>Embryophyta</taxon>
        <taxon>Tracheophyta</taxon>
        <taxon>Spermatophyta</taxon>
        <taxon>Magnoliopsida</taxon>
        <taxon>eudicotyledons</taxon>
        <taxon>Gunneridae</taxon>
        <taxon>Pentapetalae</taxon>
        <taxon>rosids</taxon>
        <taxon>fabids</taxon>
        <taxon>Cucurbitales</taxon>
        <taxon>Cucurbitaceae</taxon>
        <taxon>Benincaseae</taxon>
        <taxon>Cucumis</taxon>
    </lineage>
</organism>
<sequence>MSQILDVMPSDNPQIVWMKKGFYGLRGKELSLVTIALMCMVIIMLTWEKTPLLNTIPPPQTRLQVSLDRGRLVSISPSGQQGHTSEYVPIFEDKNTVSNQEEARRPFSHSYSNEEDSVSSQSKGNHIGSGEATHKLVVELRNDGNSGSPKEIIEDETIHNQIVVKGKRAPIKKEVLKPKTKELDGKKEQAVEENYSSQAEQSVEENYSRQAEESVDSVSPIVYNISTIDEKLKKNQDKSGAYSPKFNFLGGWSSSENLCYVLEFMIRRVKYRWVCLVSQEGQLHGVLICLLWK</sequence>
<keyword evidence="2" id="KW-1133">Transmembrane helix</keyword>
<protein>
    <submittedName>
        <fullName evidence="3">Protein trichome birefringence-like 14 isoform X2</fullName>
    </submittedName>
</protein>
<evidence type="ECO:0000256" key="1">
    <source>
        <dbReference type="SAM" id="MobiDB-lite"/>
    </source>
</evidence>
<evidence type="ECO:0000256" key="2">
    <source>
        <dbReference type="SAM" id="Phobius"/>
    </source>
</evidence>
<dbReference type="EMBL" id="SSTD01011064">
    <property type="protein sequence ID" value="TYK10817.1"/>
    <property type="molecule type" value="Genomic_DNA"/>
</dbReference>
<feature type="region of interest" description="Disordered" evidence="1">
    <location>
        <begin position="180"/>
        <end position="212"/>
    </location>
</feature>
<feature type="region of interest" description="Disordered" evidence="1">
    <location>
        <begin position="98"/>
        <end position="128"/>
    </location>
</feature>